<name>A0A8S5U3X9_9CAUD</name>
<proteinExistence type="predicted"/>
<accession>A0A8S5U3X9</accession>
<sequence>MSYKEVGKVIRALRNGEKVICPKCHKGVVKSVGDPKITHGFYCEKCDFKIHFD</sequence>
<organism evidence="1">
    <name type="scientific">Siphoviridae sp. ctC6C6</name>
    <dbReference type="NCBI Taxonomy" id="2825376"/>
    <lineage>
        <taxon>Viruses</taxon>
        <taxon>Duplodnaviria</taxon>
        <taxon>Heunggongvirae</taxon>
        <taxon>Uroviricota</taxon>
        <taxon>Caudoviricetes</taxon>
    </lineage>
</organism>
<evidence type="ECO:0000313" key="1">
    <source>
        <dbReference type="EMBL" id="DAF89154.1"/>
    </source>
</evidence>
<reference evidence="1" key="1">
    <citation type="journal article" date="2021" name="Proc. Natl. Acad. Sci. U.S.A.">
        <title>A Catalog of Tens of Thousands of Viruses from Human Metagenomes Reveals Hidden Associations with Chronic Diseases.</title>
        <authorList>
            <person name="Tisza M.J."/>
            <person name="Buck C.B."/>
        </authorList>
    </citation>
    <scope>NUCLEOTIDE SEQUENCE</scope>
    <source>
        <strain evidence="1">CtC6C6</strain>
    </source>
</reference>
<protein>
    <submittedName>
        <fullName evidence="1">Transposase-like protein</fullName>
    </submittedName>
</protein>
<dbReference type="EMBL" id="BK016003">
    <property type="protein sequence ID" value="DAF89154.1"/>
    <property type="molecule type" value="Genomic_DNA"/>
</dbReference>